<dbReference type="EMBL" id="UYRR01001902">
    <property type="protein sequence ID" value="VDK19055.1"/>
    <property type="molecule type" value="Genomic_DNA"/>
</dbReference>
<feature type="compositionally biased region" description="Basic and acidic residues" evidence="1">
    <location>
        <begin position="9"/>
        <end position="30"/>
    </location>
</feature>
<dbReference type="WBParaSite" id="ASIM_0000180101-mRNA-1">
    <property type="protein sequence ID" value="ASIM_0000180101-mRNA-1"/>
    <property type="gene ID" value="ASIM_0000180101"/>
</dbReference>
<dbReference type="Proteomes" id="UP000267096">
    <property type="component" value="Unassembled WGS sequence"/>
</dbReference>
<evidence type="ECO:0000313" key="2">
    <source>
        <dbReference type="EMBL" id="VDK19055.1"/>
    </source>
</evidence>
<keyword evidence="3" id="KW-1185">Reference proteome</keyword>
<evidence type="ECO:0000256" key="1">
    <source>
        <dbReference type="SAM" id="MobiDB-lite"/>
    </source>
</evidence>
<reference evidence="4" key="1">
    <citation type="submission" date="2017-02" db="UniProtKB">
        <authorList>
            <consortium name="WormBaseParasite"/>
        </authorList>
    </citation>
    <scope>IDENTIFICATION</scope>
</reference>
<evidence type="ECO:0000313" key="4">
    <source>
        <dbReference type="WBParaSite" id="ASIM_0000180101-mRNA-1"/>
    </source>
</evidence>
<evidence type="ECO:0000313" key="3">
    <source>
        <dbReference type="Proteomes" id="UP000267096"/>
    </source>
</evidence>
<dbReference type="AlphaFoldDB" id="A0A0M3J2P1"/>
<protein>
    <submittedName>
        <fullName evidence="4">Bromo domain-containing protein</fullName>
    </submittedName>
</protein>
<proteinExistence type="predicted"/>
<feature type="region of interest" description="Disordered" evidence="1">
    <location>
        <begin position="1"/>
        <end position="30"/>
    </location>
</feature>
<sequence length="174" mass="20439">PPQSPSKITPEKQKREEGVKFSSGKKEVKQEADRYLPQICVDPKPRLLSNVDDEMKREKVDWSQRIVEDYLLGHSEFSHISELILWEILLIRKEDYGFYLNPVIREYLNKIKVLKYMDGKVHVEINQLADQIAGLWRNSNNLTKLAELWKILMSDELRNVFIIEAIPNNNGLNY</sequence>
<name>A0A0M3J2P1_ANISI</name>
<organism evidence="4">
    <name type="scientific">Anisakis simplex</name>
    <name type="common">Herring worm</name>
    <dbReference type="NCBI Taxonomy" id="6269"/>
    <lineage>
        <taxon>Eukaryota</taxon>
        <taxon>Metazoa</taxon>
        <taxon>Ecdysozoa</taxon>
        <taxon>Nematoda</taxon>
        <taxon>Chromadorea</taxon>
        <taxon>Rhabditida</taxon>
        <taxon>Spirurina</taxon>
        <taxon>Ascaridomorpha</taxon>
        <taxon>Ascaridoidea</taxon>
        <taxon>Anisakidae</taxon>
        <taxon>Anisakis</taxon>
        <taxon>Anisakis simplex complex</taxon>
    </lineage>
</organism>
<accession>A0A0M3J2P1</accession>
<reference evidence="2 3" key="2">
    <citation type="submission" date="2018-11" db="EMBL/GenBank/DDBJ databases">
        <authorList>
            <consortium name="Pathogen Informatics"/>
        </authorList>
    </citation>
    <scope>NUCLEOTIDE SEQUENCE [LARGE SCALE GENOMIC DNA]</scope>
</reference>
<gene>
    <name evidence="2" type="ORF">ASIM_LOCUS1674</name>
</gene>